<dbReference type="Gene3D" id="3.40.50.300">
    <property type="entry name" value="P-loop containing nucleotide triphosphate hydrolases"/>
    <property type="match status" value="1"/>
</dbReference>
<accession>A0A533I6A3</accession>
<comment type="caution">
    <text evidence="1">The sequence shown here is derived from an EMBL/GenBank/DDBJ whole genome shotgun (WGS) entry which is preliminary data.</text>
</comment>
<protein>
    <recommendedName>
        <fullName evidence="3">ATP-binding protein</fullName>
    </recommendedName>
</protein>
<name>A0A533I6A3_PARDE</name>
<dbReference type="Proteomes" id="UP000315344">
    <property type="component" value="Unassembled WGS sequence"/>
</dbReference>
<dbReference type="Pfam" id="PF13479">
    <property type="entry name" value="AAA_24"/>
    <property type="match status" value="1"/>
</dbReference>
<proteinExistence type="predicted"/>
<sequence>MSIDTQVNDHLLLLCGKSATGKSTSLRNLPMENTMFLNTENGKKRPFKGTAKWDKVITDPLQLFEAFDYAESQPDCKYIVIDSLTFLLEMYVSMYVNGAKDGREAWGNFQQYFKRLMQEKVAKSSKFVIFTAHTADKLNETEMVIETAVPVPGALKNNGIEAYFSTVIYTKKMKLSDLKVENDLLVITEKDKARGFKYVFQTDVTAGTLAERIRGPMGMWEDDEIFIDNDVMHVAKRFHEYYGA</sequence>
<dbReference type="AlphaFoldDB" id="A0A533I6A3"/>
<dbReference type="EMBL" id="VAFL01000015">
    <property type="protein sequence ID" value="TKW65238.1"/>
    <property type="molecule type" value="Genomic_DNA"/>
</dbReference>
<reference evidence="1 2" key="1">
    <citation type="journal article" date="2017" name="Nat. Commun.">
        <title>In situ click chemistry generation of cyclooxygenase-2 inhibitors.</title>
        <authorList>
            <person name="Bhardwaj A."/>
            <person name="Kaur J."/>
            <person name="Wuest M."/>
            <person name="Wuest F."/>
        </authorList>
    </citation>
    <scope>NUCLEOTIDE SEQUENCE [LARGE SCALE GENOMIC DNA]</scope>
    <source>
        <strain evidence="1">S2_012_000_R3_94</strain>
    </source>
</reference>
<evidence type="ECO:0000313" key="1">
    <source>
        <dbReference type="EMBL" id="TKW65238.1"/>
    </source>
</evidence>
<evidence type="ECO:0008006" key="3">
    <source>
        <dbReference type="Google" id="ProtNLM"/>
    </source>
</evidence>
<dbReference type="SUPFAM" id="SSF52540">
    <property type="entry name" value="P-loop containing nucleoside triphosphate hydrolases"/>
    <property type="match status" value="1"/>
</dbReference>
<evidence type="ECO:0000313" key="2">
    <source>
        <dbReference type="Proteomes" id="UP000315344"/>
    </source>
</evidence>
<gene>
    <name evidence="1" type="ORF">DI616_16055</name>
</gene>
<organism evidence="1 2">
    <name type="scientific">Paracoccus denitrificans</name>
    <dbReference type="NCBI Taxonomy" id="266"/>
    <lineage>
        <taxon>Bacteria</taxon>
        <taxon>Pseudomonadati</taxon>
        <taxon>Pseudomonadota</taxon>
        <taxon>Alphaproteobacteria</taxon>
        <taxon>Rhodobacterales</taxon>
        <taxon>Paracoccaceae</taxon>
        <taxon>Paracoccus</taxon>
    </lineage>
</organism>
<dbReference type="InterPro" id="IPR027417">
    <property type="entry name" value="P-loop_NTPase"/>
</dbReference>